<name>A0A9D3P5F7_9TELE</name>
<comment type="caution">
    <text evidence="1">The sequence shown here is derived from an EMBL/GenBank/DDBJ whole genome shotgun (WGS) entry which is preliminary data.</text>
</comment>
<sequence>MLFVNELIHTKGELTMRGKEKENWKSKIPAVQLDSNRCERPNTLLVEPLPERPSNRNAKRLTVTVGDKGTLGLQMFGLMTDGCGTGTGSGGMASAPAWCHLHPSASPHLHNTLHNGADRVGYSGHGSLTEGLNDYQTAMPEDDAEDHLFN</sequence>
<dbReference type="EMBL" id="JAHKSW010000002">
    <property type="protein sequence ID" value="KAG7335065.1"/>
    <property type="molecule type" value="Genomic_DNA"/>
</dbReference>
<evidence type="ECO:0000313" key="2">
    <source>
        <dbReference type="Proteomes" id="UP000824219"/>
    </source>
</evidence>
<reference evidence="1 2" key="1">
    <citation type="submission" date="2021-06" db="EMBL/GenBank/DDBJ databases">
        <title>Chromosome-level genome assembly of the red-tail catfish (Hemibagrus wyckioides).</title>
        <authorList>
            <person name="Shao F."/>
        </authorList>
    </citation>
    <scope>NUCLEOTIDE SEQUENCE [LARGE SCALE GENOMIC DNA]</scope>
    <source>
        <strain evidence="1">EC202008001</strain>
        <tissue evidence="1">Blood</tissue>
    </source>
</reference>
<evidence type="ECO:0000313" key="1">
    <source>
        <dbReference type="EMBL" id="KAG7335065.1"/>
    </source>
</evidence>
<organism evidence="1 2">
    <name type="scientific">Hemibagrus wyckioides</name>
    <dbReference type="NCBI Taxonomy" id="337641"/>
    <lineage>
        <taxon>Eukaryota</taxon>
        <taxon>Metazoa</taxon>
        <taxon>Chordata</taxon>
        <taxon>Craniata</taxon>
        <taxon>Vertebrata</taxon>
        <taxon>Euteleostomi</taxon>
        <taxon>Actinopterygii</taxon>
        <taxon>Neopterygii</taxon>
        <taxon>Teleostei</taxon>
        <taxon>Ostariophysi</taxon>
        <taxon>Siluriformes</taxon>
        <taxon>Bagridae</taxon>
        <taxon>Hemibagrus</taxon>
    </lineage>
</organism>
<dbReference type="AlphaFoldDB" id="A0A9D3P5F7"/>
<protein>
    <submittedName>
        <fullName evidence="1">Uncharacterized protein</fullName>
    </submittedName>
</protein>
<gene>
    <name evidence="1" type="ORF">KOW79_001661</name>
</gene>
<dbReference type="Proteomes" id="UP000824219">
    <property type="component" value="Linkage Group LG02"/>
</dbReference>
<accession>A0A9D3P5F7</accession>
<proteinExistence type="predicted"/>
<keyword evidence="2" id="KW-1185">Reference proteome</keyword>
<dbReference type="OrthoDB" id="10490715at2759"/>